<evidence type="ECO:0000313" key="2">
    <source>
        <dbReference type="EMBL" id="VFK50703.1"/>
    </source>
</evidence>
<name>A0A450Z351_9GAMM</name>
<evidence type="ECO:0000313" key="1">
    <source>
        <dbReference type="EMBL" id="VFK48182.1"/>
    </source>
</evidence>
<dbReference type="AlphaFoldDB" id="A0A450Z351"/>
<gene>
    <name evidence="2" type="ORF">BECKTC1821D_GA0114238_111715</name>
    <name evidence="1" type="ORF">BECKTC1821E_GA0114239_11055</name>
    <name evidence="3" type="ORF">BECKTC1821F_GA0114240_10385</name>
</gene>
<dbReference type="EMBL" id="CAADFS010000117">
    <property type="protein sequence ID" value="VFK50703.1"/>
    <property type="molecule type" value="Genomic_DNA"/>
</dbReference>
<evidence type="ECO:0008006" key="4">
    <source>
        <dbReference type="Google" id="ProtNLM"/>
    </source>
</evidence>
<proteinExistence type="predicted"/>
<organism evidence="1">
    <name type="scientific">Candidatus Kentrum sp. TC</name>
    <dbReference type="NCBI Taxonomy" id="2126339"/>
    <lineage>
        <taxon>Bacteria</taxon>
        <taxon>Pseudomonadati</taxon>
        <taxon>Pseudomonadota</taxon>
        <taxon>Gammaproteobacteria</taxon>
        <taxon>Candidatus Kentrum</taxon>
    </lineage>
</organism>
<dbReference type="InterPro" id="IPR006498">
    <property type="entry name" value="Tail_tube"/>
</dbReference>
<protein>
    <recommendedName>
        <fullName evidence="4">Phage tail tube protein FII</fullName>
    </recommendedName>
</protein>
<dbReference type="EMBL" id="CAADFT010000105">
    <property type="protein sequence ID" value="VFK48182.1"/>
    <property type="molecule type" value="Genomic_DNA"/>
</dbReference>
<dbReference type="EMBL" id="CAADFW010000038">
    <property type="protein sequence ID" value="VFK59839.1"/>
    <property type="molecule type" value="Genomic_DNA"/>
</dbReference>
<accession>A0A450Z351</accession>
<evidence type="ECO:0000313" key="3">
    <source>
        <dbReference type="EMBL" id="VFK59839.1"/>
    </source>
</evidence>
<sequence>MAAVIEDVLKKMTLFVDGFGMAGKVAELTPPKLTMKTEEFRGGGMDVPVDIEMGMEKLEAAFTLKGYNAEVLKRFGLAPGKQVPLTLRGSLVSQNGRGKPIVVNFAGC</sequence>
<reference evidence="1" key="1">
    <citation type="submission" date="2019-02" db="EMBL/GenBank/DDBJ databases">
        <authorList>
            <person name="Gruber-Vodicka R. H."/>
            <person name="Seah K. B. B."/>
        </authorList>
    </citation>
    <scope>NUCLEOTIDE SEQUENCE</scope>
    <source>
        <strain evidence="2">BECK_BZ123</strain>
        <strain evidence="1">BECK_BZ125</strain>
        <strain evidence="3">BECK_BZ126</strain>
    </source>
</reference>
<dbReference type="Pfam" id="PF04985">
    <property type="entry name" value="Phage_tube"/>
    <property type="match status" value="1"/>
</dbReference>